<reference evidence="1 2" key="1">
    <citation type="submission" date="2015-02" db="EMBL/GenBank/DDBJ databases">
        <title>Nostoc linckia genome annotation.</title>
        <authorList>
            <person name="Zhou Z."/>
        </authorList>
    </citation>
    <scope>NUCLEOTIDE SEQUENCE [LARGE SCALE GENOMIC DNA]</scope>
    <source>
        <strain evidence="2">z7</strain>
    </source>
</reference>
<organism evidence="1 2">
    <name type="scientific">Nostoc linckia z7</name>
    <dbReference type="NCBI Taxonomy" id="1628745"/>
    <lineage>
        <taxon>Bacteria</taxon>
        <taxon>Bacillati</taxon>
        <taxon>Cyanobacteriota</taxon>
        <taxon>Cyanophyceae</taxon>
        <taxon>Nostocales</taxon>
        <taxon>Nostocaceae</taxon>
        <taxon>Nostoc</taxon>
    </lineage>
</organism>
<dbReference type="Proteomes" id="UP000222523">
    <property type="component" value="Unassembled WGS sequence"/>
</dbReference>
<sequence length="146" mass="16126">MATLFSLHRGIDKAIQQAIPITARAMQDSKQVAEAAQRDQMLHGKDKNGNPIGKYRSGVYAIDKYRLSSLAGLGFADLKLTGAFHRGIFLKVNGDSYGFDSTDSKTGKLTTKYGDRIWGLSAPYAAQWYPSLSKAMVREFKLIIYG</sequence>
<evidence type="ECO:0000313" key="2">
    <source>
        <dbReference type="Proteomes" id="UP000222523"/>
    </source>
</evidence>
<name>A0ABX4KCK3_NOSLI</name>
<keyword evidence="2" id="KW-1185">Reference proteome</keyword>
<comment type="caution">
    <text evidence="1">The sequence shown here is derived from an EMBL/GenBank/DDBJ whole genome shotgun (WGS) entry which is preliminary data.</text>
</comment>
<dbReference type="RefSeq" id="WP_099072414.1">
    <property type="nucleotide sequence ID" value="NZ_LAHC01000163.1"/>
</dbReference>
<evidence type="ECO:0008006" key="3">
    <source>
        <dbReference type="Google" id="ProtNLM"/>
    </source>
</evidence>
<protein>
    <recommendedName>
        <fullName evidence="3">HK97 gp10 family phage protein</fullName>
    </recommendedName>
</protein>
<gene>
    <name evidence="1" type="ORF">VF04_35005</name>
</gene>
<evidence type="ECO:0000313" key="1">
    <source>
        <dbReference type="EMBL" id="PHJ87188.1"/>
    </source>
</evidence>
<accession>A0ABX4KCK3</accession>
<dbReference type="EMBL" id="LAHC01000163">
    <property type="protein sequence ID" value="PHJ87188.1"/>
    <property type="molecule type" value="Genomic_DNA"/>
</dbReference>
<proteinExistence type="predicted"/>